<gene>
    <name evidence="18" type="ORF">KP509_20G029700</name>
</gene>
<keyword evidence="12" id="KW-0269">Exonuclease</keyword>
<dbReference type="OMA" id="HELMRIY"/>
<dbReference type="GO" id="GO:0030014">
    <property type="term" value="C:CCR4-NOT complex"/>
    <property type="evidence" value="ECO:0007669"/>
    <property type="project" value="InterPro"/>
</dbReference>
<evidence type="ECO:0000256" key="12">
    <source>
        <dbReference type="ARBA" id="ARBA00022839"/>
    </source>
</evidence>
<protein>
    <recommendedName>
        <fullName evidence="7">poly(A)-specific ribonuclease</fullName>
        <ecNumber evidence="7">3.1.13.4</ecNumber>
    </recommendedName>
</protein>
<accession>A0A8T2SFY5</accession>
<keyword evidence="15" id="KW-0804">Transcription</keyword>
<dbReference type="GO" id="GO:0046872">
    <property type="term" value="F:metal ion binding"/>
    <property type="evidence" value="ECO:0007669"/>
    <property type="project" value="UniProtKB-KW"/>
</dbReference>
<evidence type="ECO:0000256" key="17">
    <source>
        <dbReference type="ARBA" id="ARBA00025148"/>
    </source>
</evidence>
<evidence type="ECO:0000256" key="4">
    <source>
        <dbReference type="ARBA" id="ARBA00004496"/>
    </source>
</evidence>
<dbReference type="GO" id="GO:0005737">
    <property type="term" value="C:cytoplasm"/>
    <property type="evidence" value="ECO:0007669"/>
    <property type="project" value="UniProtKB-SubCell"/>
</dbReference>
<dbReference type="Pfam" id="PF04857">
    <property type="entry name" value="CAF1"/>
    <property type="match status" value="2"/>
</dbReference>
<reference evidence="18" key="1">
    <citation type="submission" date="2021-08" db="EMBL/GenBank/DDBJ databases">
        <title>WGS assembly of Ceratopteris richardii.</title>
        <authorList>
            <person name="Marchant D.B."/>
            <person name="Chen G."/>
            <person name="Jenkins J."/>
            <person name="Shu S."/>
            <person name="Leebens-Mack J."/>
            <person name="Grimwood J."/>
            <person name="Schmutz J."/>
            <person name="Soltis P."/>
            <person name="Soltis D."/>
            <person name="Chen Z.-H."/>
        </authorList>
    </citation>
    <scope>NUCLEOTIDE SEQUENCE</scope>
    <source>
        <strain evidence="18">Whitten #5841</strain>
        <tissue evidence="18">Leaf</tissue>
    </source>
</reference>
<dbReference type="OrthoDB" id="1164111at2759"/>
<dbReference type="GO" id="GO:0000289">
    <property type="term" value="P:nuclear-transcribed mRNA poly(A) tail shortening"/>
    <property type="evidence" value="ECO:0007669"/>
    <property type="project" value="UniProtKB-ARBA"/>
</dbReference>
<comment type="function">
    <text evidence="17">Ubiquitous transcription factor required for a diverse set of processes. It is a component of the CCR4 complex involved in the control of gene expression.</text>
</comment>
<comment type="catalytic activity">
    <reaction evidence="1">
        <text>Exonucleolytic cleavage of poly(A) to 5'-AMP.</text>
        <dbReference type="EC" id="3.1.13.4"/>
    </reaction>
</comment>
<keyword evidence="16" id="KW-0539">Nucleus</keyword>
<dbReference type="GO" id="GO:0004535">
    <property type="term" value="F:poly(A)-specific ribonuclease activity"/>
    <property type="evidence" value="ECO:0007669"/>
    <property type="project" value="UniProtKB-EC"/>
</dbReference>
<evidence type="ECO:0000256" key="14">
    <source>
        <dbReference type="ARBA" id="ARBA00023015"/>
    </source>
</evidence>
<dbReference type="GO" id="GO:0006952">
    <property type="term" value="P:defense response"/>
    <property type="evidence" value="ECO:0007669"/>
    <property type="project" value="UniProtKB-ARBA"/>
</dbReference>
<keyword evidence="10" id="KW-0479">Metal-binding</keyword>
<keyword evidence="11" id="KW-0378">Hydrolase</keyword>
<dbReference type="GO" id="GO:0005634">
    <property type="term" value="C:nucleus"/>
    <property type="evidence" value="ECO:0007669"/>
    <property type="project" value="UniProtKB-SubCell"/>
</dbReference>
<evidence type="ECO:0000256" key="13">
    <source>
        <dbReference type="ARBA" id="ARBA00022884"/>
    </source>
</evidence>
<dbReference type="EMBL" id="CM035425">
    <property type="protein sequence ID" value="KAH7331372.1"/>
    <property type="molecule type" value="Genomic_DNA"/>
</dbReference>
<evidence type="ECO:0000313" key="18">
    <source>
        <dbReference type="EMBL" id="KAH7331371.1"/>
    </source>
</evidence>
<dbReference type="EMBL" id="CM035425">
    <property type="protein sequence ID" value="KAH7331371.1"/>
    <property type="molecule type" value="Genomic_DNA"/>
</dbReference>
<dbReference type="AlphaFoldDB" id="A0A8T2SFY5"/>
<keyword evidence="14" id="KW-0805">Transcription regulation</keyword>
<dbReference type="Gene3D" id="3.30.420.10">
    <property type="entry name" value="Ribonuclease H-like superfamily/Ribonuclease H"/>
    <property type="match status" value="1"/>
</dbReference>
<organism evidence="18 19">
    <name type="scientific">Ceratopteris richardii</name>
    <name type="common">Triangle waterfern</name>
    <dbReference type="NCBI Taxonomy" id="49495"/>
    <lineage>
        <taxon>Eukaryota</taxon>
        <taxon>Viridiplantae</taxon>
        <taxon>Streptophyta</taxon>
        <taxon>Embryophyta</taxon>
        <taxon>Tracheophyta</taxon>
        <taxon>Polypodiopsida</taxon>
        <taxon>Polypodiidae</taxon>
        <taxon>Polypodiales</taxon>
        <taxon>Pteridineae</taxon>
        <taxon>Pteridaceae</taxon>
        <taxon>Parkerioideae</taxon>
        <taxon>Ceratopteris</taxon>
    </lineage>
</organism>
<evidence type="ECO:0000256" key="9">
    <source>
        <dbReference type="ARBA" id="ARBA00022722"/>
    </source>
</evidence>
<keyword evidence="19" id="KW-1185">Reference proteome</keyword>
<dbReference type="FunFam" id="3.30.420.10:FF:000027">
    <property type="entry name" value="Putative CCR4-associated factor 1 7"/>
    <property type="match status" value="1"/>
</dbReference>
<evidence type="ECO:0000256" key="1">
    <source>
        <dbReference type="ARBA" id="ARBA00001663"/>
    </source>
</evidence>
<dbReference type="Proteomes" id="UP000825935">
    <property type="component" value="Chromosome 20"/>
</dbReference>
<dbReference type="InterPro" id="IPR039637">
    <property type="entry name" value="CNOT7/CNOT8/Pop2"/>
</dbReference>
<dbReference type="InterPro" id="IPR012337">
    <property type="entry name" value="RNaseH-like_sf"/>
</dbReference>
<evidence type="ECO:0000256" key="2">
    <source>
        <dbReference type="ARBA" id="ARBA00001968"/>
    </source>
</evidence>
<evidence type="ECO:0000256" key="6">
    <source>
        <dbReference type="ARBA" id="ARBA00011757"/>
    </source>
</evidence>
<dbReference type="SUPFAM" id="SSF53098">
    <property type="entry name" value="Ribonuclease H-like"/>
    <property type="match status" value="1"/>
</dbReference>
<evidence type="ECO:0000256" key="7">
    <source>
        <dbReference type="ARBA" id="ARBA00012161"/>
    </source>
</evidence>
<comment type="similarity">
    <text evidence="5">Belongs to the CAF1 family.</text>
</comment>
<proteinExistence type="inferred from homology"/>
<sequence>MSILAKDDNIRIREVWADNLEEEIKLIRSIVDDFPYLAMDTEFPGVVVRPVGIFKNSAEYHYQTLRANVNMLKLIQLGLTFSDESGSLPRCGGNDEYCVWQFNFREFNLREDVYAQDSIDLLKQSGIDFRKNEENGIDCTRFAELLMSSGVVLNDSLHWITFHSAYDFGYLLKTLTCQNLPASEAEFFSLLRVYFPRIYDIKYLMKFCNSLHGGLNRLAEILEVERYGSCHQAGSDSLLTSCAFRKLKDDFFDEGTEKFAGVLYGLGADNGDS</sequence>
<comment type="subcellular location">
    <subcellularLocation>
        <location evidence="4">Cytoplasm</location>
    </subcellularLocation>
    <subcellularLocation>
        <location evidence="3">Nucleus</location>
    </subcellularLocation>
</comment>
<evidence type="ECO:0000256" key="15">
    <source>
        <dbReference type="ARBA" id="ARBA00023163"/>
    </source>
</evidence>
<keyword evidence="13" id="KW-0694">RNA-binding</keyword>
<comment type="caution">
    <text evidence="18">The sequence shown here is derived from an EMBL/GenBank/DDBJ whole genome shotgun (WGS) entry which is preliminary data.</text>
</comment>
<dbReference type="GO" id="GO:0009617">
    <property type="term" value="P:response to bacterium"/>
    <property type="evidence" value="ECO:0007669"/>
    <property type="project" value="UniProtKB-ARBA"/>
</dbReference>
<evidence type="ECO:0000313" key="19">
    <source>
        <dbReference type="Proteomes" id="UP000825935"/>
    </source>
</evidence>
<evidence type="ECO:0000256" key="8">
    <source>
        <dbReference type="ARBA" id="ARBA00022490"/>
    </source>
</evidence>
<evidence type="ECO:0000256" key="5">
    <source>
        <dbReference type="ARBA" id="ARBA00008372"/>
    </source>
</evidence>
<dbReference type="PANTHER" id="PTHR10797">
    <property type="entry name" value="CCR4-NOT TRANSCRIPTION COMPLEX SUBUNIT"/>
    <property type="match status" value="1"/>
</dbReference>
<dbReference type="InterPro" id="IPR036397">
    <property type="entry name" value="RNaseH_sf"/>
</dbReference>
<name>A0A8T2SFY5_CERRI</name>
<evidence type="ECO:0000256" key="16">
    <source>
        <dbReference type="ARBA" id="ARBA00023242"/>
    </source>
</evidence>
<evidence type="ECO:0000256" key="10">
    <source>
        <dbReference type="ARBA" id="ARBA00022723"/>
    </source>
</evidence>
<dbReference type="GO" id="GO:0003723">
    <property type="term" value="F:RNA binding"/>
    <property type="evidence" value="ECO:0007669"/>
    <property type="project" value="UniProtKB-KW"/>
</dbReference>
<comment type="cofactor">
    <cofactor evidence="2">
        <name>a divalent metal cation</name>
        <dbReference type="ChEBI" id="CHEBI:60240"/>
    </cofactor>
</comment>
<keyword evidence="9" id="KW-0540">Nuclease</keyword>
<evidence type="ECO:0000256" key="11">
    <source>
        <dbReference type="ARBA" id="ARBA00022801"/>
    </source>
</evidence>
<evidence type="ECO:0000256" key="3">
    <source>
        <dbReference type="ARBA" id="ARBA00004123"/>
    </source>
</evidence>
<keyword evidence="8" id="KW-0963">Cytoplasm</keyword>
<dbReference type="InterPro" id="IPR006941">
    <property type="entry name" value="RNase_CAF1"/>
</dbReference>
<dbReference type="EC" id="3.1.13.4" evidence="7"/>
<comment type="subunit">
    <text evidence="6">Component of the CCR4-NOT complex, at least composed of CRR4 and CAF1 proteins.</text>
</comment>